<keyword evidence="2" id="KW-0812">Transmembrane</keyword>
<evidence type="ECO:0000256" key="1">
    <source>
        <dbReference type="SAM" id="MobiDB-lite"/>
    </source>
</evidence>
<feature type="transmembrane region" description="Helical" evidence="2">
    <location>
        <begin position="130"/>
        <end position="149"/>
    </location>
</feature>
<dbReference type="PANTHER" id="PTHR28026">
    <property type="entry name" value="DUF962 DOMAIN PROTEIN (AFU_ORTHOLOGUE AFUA_8G05310)"/>
    <property type="match status" value="1"/>
</dbReference>
<dbReference type="GO" id="GO:0016020">
    <property type="term" value="C:membrane"/>
    <property type="evidence" value="ECO:0007669"/>
    <property type="project" value="GOC"/>
</dbReference>
<dbReference type="GO" id="GO:0005783">
    <property type="term" value="C:endoplasmic reticulum"/>
    <property type="evidence" value="ECO:0007669"/>
    <property type="project" value="TreeGrafter"/>
</dbReference>
<proteinExistence type="predicted"/>
<dbReference type="AlphaFoldDB" id="A0A7N0UKP2"/>
<keyword evidence="2" id="KW-1133">Transmembrane helix</keyword>
<sequence length="264" mass="30030">MTFRKCKSSFQPESSAAVESNLVAHTSVSRPRLHPIRPHPFSTTDRKRRKPQLGHRPNRNRKLRPADRSMARCDLFDLEKHFAFYSAYHSNSVNVVLHMVFVWPIAFATLLILYFTPGIGVWVLGQELNLVLNVGFLLTVFYSVFYVCLDPKAGCLAALMCFGFWIGSSFVGSRLGFSLAWKVVLVAQVVCWTGQFIGHGVFEKRAPALLDNLVQACVMAPFFVLLEALQACGYEPYQGFRERVRARVEADILEWKEKKLKLLQ</sequence>
<protein>
    <recommendedName>
        <fullName evidence="5">YGL010w-like protein</fullName>
    </recommendedName>
</protein>
<keyword evidence="2" id="KW-0472">Membrane</keyword>
<dbReference type="GO" id="GO:0046521">
    <property type="term" value="P:sphingoid catabolic process"/>
    <property type="evidence" value="ECO:0007669"/>
    <property type="project" value="TreeGrafter"/>
</dbReference>
<accession>A0A7N0UKP2</accession>
<feature type="transmembrane region" description="Helical" evidence="2">
    <location>
        <begin position="100"/>
        <end position="124"/>
    </location>
</feature>
<dbReference type="Gramene" id="Kaladp0071s0092.2.v1.1">
    <property type="protein sequence ID" value="Kaladp0071s0092.2.v1.1"/>
    <property type="gene ID" value="Kaladp0071s0092.v1.1"/>
</dbReference>
<dbReference type="PANTHER" id="PTHR28026:SF8">
    <property type="entry name" value="YGL010W-LIKE PROTEIN"/>
    <property type="match status" value="1"/>
</dbReference>
<evidence type="ECO:0000313" key="3">
    <source>
        <dbReference type="EnsemblPlants" id="Kaladp0071s0092.3.v1.1"/>
    </source>
</evidence>
<dbReference type="Pfam" id="PF06127">
    <property type="entry name" value="Mpo1-like"/>
    <property type="match status" value="1"/>
</dbReference>
<feature type="region of interest" description="Disordered" evidence="1">
    <location>
        <begin position="32"/>
        <end position="62"/>
    </location>
</feature>
<keyword evidence="4" id="KW-1185">Reference proteome</keyword>
<dbReference type="EnsemblPlants" id="Kaladp0071s0092.2.v1.1">
    <property type="protein sequence ID" value="Kaladp0071s0092.2.v1.1"/>
    <property type="gene ID" value="Kaladp0071s0092.v1.1"/>
</dbReference>
<feature type="transmembrane region" description="Helical" evidence="2">
    <location>
        <begin position="156"/>
        <end position="177"/>
    </location>
</feature>
<dbReference type="EnsemblPlants" id="Kaladp0071s0092.1.v1.1">
    <property type="protein sequence ID" value="Kaladp0071s0092.1.v1.1"/>
    <property type="gene ID" value="Kaladp0071s0092.v1.1"/>
</dbReference>
<dbReference type="Gramene" id="Kaladp0071s0092.3.v1.1">
    <property type="protein sequence ID" value="Kaladp0071s0092.3.v1.1"/>
    <property type="gene ID" value="Kaladp0071s0092.v1.1"/>
</dbReference>
<dbReference type="OMA" id="PFNILIH"/>
<dbReference type="EnsemblPlants" id="Kaladp0071s0092.3.v1.1">
    <property type="protein sequence ID" value="Kaladp0071s0092.3.v1.1"/>
    <property type="gene ID" value="Kaladp0071s0092.v1.1"/>
</dbReference>
<dbReference type="InterPro" id="IPR009305">
    <property type="entry name" value="Mpo1-like"/>
</dbReference>
<evidence type="ECO:0000256" key="2">
    <source>
        <dbReference type="SAM" id="Phobius"/>
    </source>
</evidence>
<dbReference type="Proteomes" id="UP000594263">
    <property type="component" value="Unplaced"/>
</dbReference>
<evidence type="ECO:0000313" key="4">
    <source>
        <dbReference type="Proteomes" id="UP000594263"/>
    </source>
</evidence>
<evidence type="ECO:0008006" key="5">
    <source>
        <dbReference type="Google" id="ProtNLM"/>
    </source>
</evidence>
<dbReference type="Gramene" id="Kaladp0071s0092.1.v1.1">
    <property type="protein sequence ID" value="Kaladp0071s0092.1.v1.1"/>
    <property type="gene ID" value="Kaladp0071s0092.v1.1"/>
</dbReference>
<name>A0A7N0UKP2_KALFE</name>
<organism evidence="3 4">
    <name type="scientific">Kalanchoe fedtschenkoi</name>
    <name type="common">Lavender scallops</name>
    <name type="synonym">South American air plant</name>
    <dbReference type="NCBI Taxonomy" id="63787"/>
    <lineage>
        <taxon>Eukaryota</taxon>
        <taxon>Viridiplantae</taxon>
        <taxon>Streptophyta</taxon>
        <taxon>Embryophyta</taxon>
        <taxon>Tracheophyta</taxon>
        <taxon>Spermatophyta</taxon>
        <taxon>Magnoliopsida</taxon>
        <taxon>eudicotyledons</taxon>
        <taxon>Gunneridae</taxon>
        <taxon>Pentapetalae</taxon>
        <taxon>Saxifragales</taxon>
        <taxon>Crassulaceae</taxon>
        <taxon>Kalanchoe</taxon>
    </lineage>
</organism>
<reference evidence="3" key="1">
    <citation type="submission" date="2021-01" db="UniProtKB">
        <authorList>
            <consortium name="EnsemblPlants"/>
        </authorList>
    </citation>
    <scope>IDENTIFICATION</scope>
</reference>
<feature type="compositionally biased region" description="Basic residues" evidence="1">
    <location>
        <begin position="46"/>
        <end position="62"/>
    </location>
</feature>